<dbReference type="EMBL" id="RKHR01000003">
    <property type="protein sequence ID" value="ROS04752.1"/>
    <property type="molecule type" value="Genomic_DNA"/>
</dbReference>
<dbReference type="InterPro" id="IPR017945">
    <property type="entry name" value="DHBP_synth_RibB-like_a/b_dom"/>
</dbReference>
<dbReference type="Gene3D" id="3.90.870.10">
    <property type="entry name" value="DHBP synthase"/>
    <property type="match status" value="1"/>
</dbReference>
<organism evidence="2 3">
    <name type="scientific">Sinobacterium caligoides</name>
    <dbReference type="NCBI Taxonomy" id="933926"/>
    <lineage>
        <taxon>Bacteria</taxon>
        <taxon>Pseudomonadati</taxon>
        <taxon>Pseudomonadota</taxon>
        <taxon>Gammaproteobacteria</taxon>
        <taxon>Cellvibrionales</taxon>
        <taxon>Spongiibacteraceae</taxon>
        <taxon>Sinobacterium</taxon>
    </lineage>
</organism>
<dbReference type="RefSeq" id="WP_123710727.1">
    <property type="nucleotide sequence ID" value="NZ_RKHR01000003.1"/>
</dbReference>
<dbReference type="GO" id="GO:0003725">
    <property type="term" value="F:double-stranded RNA binding"/>
    <property type="evidence" value="ECO:0007669"/>
    <property type="project" value="InterPro"/>
</dbReference>
<evidence type="ECO:0000313" key="3">
    <source>
        <dbReference type="Proteomes" id="UP000275394"/>
    </source>
</evidence>
<dbReference type="PANTHER" id="PTHR42828:SF3">
    <property type="entry name" value="THREONYLCARBAMOYL-AMP SYNTHASE"/>
    <property type="match status" value="1"/>
</dbReference>
<dbReference type="Proteomes" id="UP000275394">
    <property type="component" value="Unassembled WGS sequence"/>
</dbReference>
<dbReference type="NCBIfam" id="TIGR00057">
    <property type="entry name" value="L-threonylcarbamoyladenylate synthase"/>
    <property type="match status" value="1"/>
</dbReference>
<sequence>MSQFFQIHPDNPQSRLIKQAVDIILSGGIVVYPTDSAYAIGCRLGDKRAAEAIRSIRRLDDKHNFTLMCRDLSEIATYARVDNVAYRLIKSHTPGPYTFILRGTSEVPRRLMHAKRKTIGLRVPNNAIALALLEELGEPMMSVTLIMPGDELPLTDPYEFRGQLEHATDLIIDGGYCGIEPSSVISMLDSDVSIVRQGLGDTSGFECL</sequence>
<comment type="caution">
    <text evidence="2">The sequence shown here is derived from an EMBL/GenBank/DDBJ whole genome shotgun (WGS) entry which is preliminary data.</text>
</comment>
<dbReference type="InterPro" id="IPR006070">
    <property type="entry name" value="Sua5-like_dom"/>
</dbReference>
<dbReference type="PANTHER" id="PTHR42828">
    <property type="entry name" value="DHBP SYNTHASE RIBB-LIKE ALPHA/BETA DOMAIN-CONTAINING PROTEIN"/>
    <property type="match status" value="1"/>
</dbReference>
<dbReference type="SUPFAM" id="SSF55821">
    <property type="entry name" value="YrdC/RibB"/>
    <property type="match status" value="1"/>
</dbReference>
<dbReference type="PROSITE" id="PS51163">
    <property type="entry name" value="YRDC"/>
    <property type="match status" value="1"/>
</dbReference>
<dbReference type="Pfam" id="PF01300">
    <property type="entry name" value="Sua5_yciO_yrdC"/>
    <property type="match status" value="1"/>
</dbReference>
<feature type="domain" description="YrdC-like" evidence="1">
    <location>
        <begin position="14"/>
        <end position="200"/>
    </location>
</feature>
<proteinExistence type="predicted"/>
<protein>
    <submittedName>
        <fullName evidence="2">tRNA threonylcarbamoyl adenosine modification protein (Sua5/YciO/YrdC/YwlC family)</fullName>
    </submittedName>
</protein>
<name>A0A3N2DYK4_9GAMM</name>
<accession>A0A3N2DYK4</accession>
<evidence type="ECO:0000313" key="2">
    <source>
        <dbReference type="EMBL" id="ROS04752.1"/>
    </source>
</evidence>
<reference evidence="2 3" key="1">
    <citation type="submission" date="2018-11" db="EMBL/GenBank/DDBJ databases">
        <title>Genomic Encyclopedia of Type Strains, Phase IV (KMG-IV): sequencing the most valuable type-strain genomes for metagenomic binning, comparative biology and taxonomic classification.</title>
        <authorList>
            <person name="Goeker M."/>
        </authorList>
    </citation>
    <scope>NUCLEOTIDE SEQUENCE [LARGE SCALE GENOMIC DNA]</scope>
    <source>
        <strain evidence="2 3">DSM 100316</strain>
    </source>
</reference>
<dbReference type="OrthoDB" id="9781656at2"/>
<dbReference type="InterPro" id="IPR052532">
    <property type="entry name" value="SUA5_domain"/>
</dbReference>
<dbReference type="AlphaFoldDB" id="A0A3N2DYK4"/>
<keyword evidence="3" id="KW-1185">Reference proteome</keyword>
<evidence type="ECO:0000259" key="1">
    <source>
        <dbReference type="PROSITE" id="PS51163"/>
    </source>
</evidence>
<gene>
    <name evidence="2" type="ORF">EDC56_0265</name>
</gene>